<evidence type="ECO:0000313" key="5">
    <source>
        <dbReference type="Proteomes" id="UP000248961"/>
    </source>
</evidence>
<evidence type="ECO:0008006" key="6">
    <source>
        <dbReference type="Google" id="ProtNLM"/>
    </source>
</evidence>
<feature type="domain" description="Acyl-CoA thioesterase-like N-terminal HotDog" evidence="2">
    <location>
        <begin position="118"/>
        <end position="192"/>
    </location>
</feature>
<dbReference type="InterPro" id="IPR049449">
    <property type="entry name" value="TesB_ACOT8-like_N"/>
</dbReference>
<dbReference type="Gene3D" id="2.40.160.210">
    <property type="entry name" value="Acyl-CoA thioesterase, double hotdog domain"/>
    <property type="match status" value="2"/>
</dbReference>
<evidence type="ECO:0000259" key="2">
    <source>
        <dbReference type="Pfam" id="PF13622"/>
    </source>
</evidence>
<feature type="region of interest" description="Disordered" evidence="1">
    <location>
        <begin position="193"/>
        <end position="217"/>
    </location>
</feature>
<dbReference type="InterPro" id="IPR049450">
    <property type="entry name" value="ACOT8-like_C"/>
</dbReference>
<dbReference type="InterPro" id="IPR029069">
    <property type="entry name" value="HotDog_dom_sf"/>
</dbReference>
<dbReference type="STRING" id="1450537.A0A395HW85"/>
<proteinExistence type="predicted"/>
<evidence type="ECO:0000313" key="4">
    <source>
        <dbReference type="EMBL" id="RAL12070.1"/>
    </source>
</evidence>
<accession>A0A395HW85</accession>
<evidence type="ECO:0000259" key="3">
    <source>
        <dbReference type="Pfam" id="PF20789"/>
    </source>
</evidence>
<sequence length="486" mass="52907">MPGLPSIVVISNPSHASRPWFVLHLSAPNPYRFRVNPLVPEAGSRQTKAIGYTSYTLDAAKSLSVATFPYHIPLASANNSSLIELSMPSRPKPSMLEVVSSVAPVPGTRGQFTVTITRDWCTQHSVLGGFSAAVMLSAGRKFLDQELGAGRYPDPVHAFVQFLRGVQPGESIISCGVLRTSSRQCVVRVELKRATPEAPSRSRDPTAPSPPPPPHMGINTLGIFTYANIPQEQGLTQHPHYPRSTNPPPPFPNRQTECIRIDDPVVDATPVTRKMNWVAPRSASGLWGHRLGGHNREVWLSFRDGSRFSDIVHLAYLSDLPLHPPATHIPDFYAKYAISTLCLSIEFKSRPAPATEWVLIRSTSNQVARGRYDVSLQIYDEAGTLLALSQHVVFTAGLRPPRGGHDGPGVSEVAAEAGEEALLLVESAVKYLSLSTSHAGFGICKGPGLCYSDYSGYKMMNCHIYLKMDFESCISIDAVCVLMGCV</sequence>
<protein>
    <recommendedName>
        <fullName evidence="6">Thioesterase domain-containing protein</fullName>
    </recommendedName>
</protein>
<dbReference type="OrthoDB" id="2532955at2759"/>
<dbReference type="PANTHER" id="PTHR38110:SF4">
    <property type="entry name" value="THIOESTERASE-LIKE SUPERFAMILY-DOMAIN-CONTAINING PROTEIN"/>
    <property type="match status" value="1"/>
</dbReference>
<dbReference type="RefSeq" id="XP_025551224.1">
    <property type="nucleotide sequence ID" value="XM_025696356.1"/>
</dbReference>
<dbReference type="GeneID" id="37200645"/>
<dbReference type="Pfam" id="PF13622">
    <property type="entry name" value="4HBT_3"/>
    <property type="match status" value="1"/>
</dbReference>
<organism evidence="4 5">
    <name type="scientific">Aspergillus homomorphus (strain CBS 101889)</name>
    <dbReference type="NCBI Taxonomy" id="1450537"/>
    <lineage>
        <taxon>Eukaryota</taxon>
        <taxon>Fungi</taxon>
        <taxon>Dikarya</taxon>
        <taxon>Ascomycota</taxon>
        <taxon>Pezizomycotina</taxon>
        <taxon>Eurotiomycetes</taxon>
        <taxon>Eurotiomycetidae</taxon>
        <taxon>Eurotiales</taxon>
        <taxon>Aspergillaceae</taxon>
        <taxon>Aspergillus</taxon>
        <taxon>Aspergillus subgen. Circumdati</taxon>
    </lineage>
</organism>
<keyword evidence="5" id="KW-1185">Reference proteome</keyword>
<dbReference type="Pfam" id="PF20789">
    <property type="entry name" value="4HBT_3C"/>
    <property type="match status" value="1"/>
</dbReference>
<dbReference type="Proteomes" id="UP000248961">
    <property type="component" value="Unassembled WGS sequence"/>
</dbReference>
<feature type="domain" description="Acyl-CoA thioesterase-like C-terminal" evidence="3">
    <location>
        <begin position="257"/>
        <end position="394"/>
    </location>
</feature>
<dbReference type="PANTHER" id="PTHR38110">
    <property type="entry name" value="CHROMOSOME 23, WHOLE GENOME SHOTGUN SEQUENCE"/>
    <property type="match status" value="1"/>
</dbReference>
<dbReference type="SUPFAM" id="SSF54637">
    <property type="entry name" value="Thioesterase/thiol ester dehydrase-isomerase"/>
    <property type="match status" value="1"/>
</dbReference>
<gene>
    <name evidence="4" type="ORF">BO97DRAFT_414649</name>
</gene>
<reference evidence="4 5" key="1">
    <citation type="submission" date="2018-02" db="EMBL/GenBank/DDBJ databases">
        <title>The genomes of Aspergillus section Nigri reveals drivers in fungal speciation.</title>
        <authorList>
            <consortium name="DOE Joint Genome Institute"/>
            <person name="Vesth T.C."/>
            <person name="Nybo J."/>
            <person name="Theobald S."/>
            <person name="Brandl J."/>
            <person name="Frisvad J.C."/>
            <person name="Nielsen K.F."/>
            <person name="Lyhne E.K."/>
            <person name="Kogle M.E."/>
            <person name="Kuo A."/>
            <person name="Riley R."/>
            <person name="Clum A."/>
            <person name="Nolan M."/>
            <person name="Lipzen A."/>
            <person name="Salamov A."/>
            <person name="Henrissat B."/>
            <person name="Wiebenga A."/>
            <person name="De vries R.P."/>
            <person name="Grigoriev I.V."/>
            <person name="Mortensen U.H."/>
            <person name="Andersen M.R."/>
            <person name="Baker S.E."/>
        </authorList>
    </citation>
    <scope>NUCLEOTIDE SEQUENCE [LARGE SCALE GENOMIC DNA]</scope>
    <source>
        <strain evidence="4 5">CBS 101889</strain>
    </source>
</reference>
<dbReference type="EMBL" id="KZ824285">
    <property type="protein sequence ID" value="RAL12070.1"/>
    <property type="molecule type" value="Genomic_DNA"/>
</dbReference>
<feature type="compositionally biased region" description="Basic and acidic residues" evidence="1">
    <location>
        <begin position="193"/>
        <end position="204"/>
    </location>
</feature>
<dbReference type="AlphaFoldDB" id="A0A395HW85"/>
<dbReference type="InterPro" id="IPR042171">
    <property type="entry name" value="Acyl-CoA_hotdog"/>
</dbReference>
<evidence type="ECO:0000256" key="1">
    <source>
        <dbReference type="SAM" id="MobiDB-lite"/>
    </source>
</evidence>
<dbReference type="InterPro" id="IPR052389">
    <property type="entry name" value="Sec_Metab_Biosynth-Assoc"/>
</dbReference>
<dbReference type="VEuPathDB" id="FungiDB:BO97DRAFT_414649"/>
<name>A0A395HW85_ASPHC</name>